<evidence type="ECO:0000313" key="1">
    <source>
        <dbReference type="EMBL" id="AWV48123.1"/>
    </source>
</evidence>
<gene>
    <name evidence="1" type="ORF">DIJ64_08800</name>
</gene>
<evidence type="ECO:0000313" key="2">
    <source>
        <dbReference type="Proteomes" id="UP000249682"/>
    </source>
</evidence>
<name>A0AAD0KUB2_MYCLR</name>
<reference evidence="1 2" key="1">
    <citation type="submission" date="2018-05" db="EMBL/GenBank/DDBJ databases">
        <title>Evolution of small genomes with special reference to Mycobacterium leprae.</title>
        <authorList>
            <person name="Mohanty P.S."/>
            <person name="Bansal A.K."/>
            <person name="Gupta U.D."/>
            <person name="Naaz F."/>
            <person name="Dwivedi V.D."/>
            <person name="Singh H."/>
            <person name="Gupta G."/>
            <person name="Sharma S."/>
            <person name="Arora M."/>
        </authorList>
    </citation>
    <scope>NUCLEOTIDE SEQUENCE [LARGE SCALE GENOMIC DNA]</scope>
    <source>
        <strain evidence="1 2">MRHRU-235-G</strain>
    </source>
</reference>
<dbReference type="Proteomes" id="UP000249682">
    <property type="component" value="Chromosome"/>
</dbReference>
<dbReference type="EMBL" id="CP029543">
    <property type="protein sequence ID" value="AWV48123.1"/>
    <property type="molecule type" value="Genomic_DNA"/>
</dbReference>
<sequence>MTARSAAKWTALRMLPVEQRLVNRMSLLGPVGYTEPLRVVVVDEEERSNLDGAQLCRLVSVDAANHDTTAVIVELS</sequence>
<accession>A0AAD0KUB2</accession>
<dbReference type="AlphaFoldDB" id="A0AAD0KUB2"/>
<organism evidence="1 2">
    <name type="scientific">Mycobacterium leprae</name>
    <dbReference type="NCBI Taxonomy" id="1769"/>
    <lineage>
        <taxon>Bacteria</taxon>
        <taxon>Bacillati</taxon>
        <taxon>Actinomycetota</taxon>
        <taxon>Actinomycetes</taxon>
        <taxon>Mycobacteriales</taxon>
        <taxon>Mycobacteriaceae</taxon>
        <taxon>Mycobacterium</taxon>
    </lineage>
</organism>
<protein>
    <submittedName>
        <fullName evidence="1">Uncharacterized protein</fullName>
    </submittedName>
</protein>
<proteinExistence type="predicted"/>
<dbReference type="RefSeq" id="WP_111481039.1">
    <property type="nucleotide sequence ID" value="NZ_CP029543.1"/>
</dbReference>